<evidence type="ECO:0000256" key="2">
    <source>
        <dbReference type="SAM" id="SignalP"/>
    </source>
</evidence>
<dbReference type="InterPro" id="IPR032511">
    <property type="entry name" value="DUF4971"/>
</dbReference>
<dbReference type="CDD" id="cd08023">
    <property type="entry name" value="GH16_laminarinase_like"/>
    <property type="match status" value="1"/>
</dbReference>
<name>A0A1M4TGT3_9BACE</name>
<evidence type="ECO:0000256" key="1">
    <source>
        <dbReference type="ARBA" id="ARBA00006865"/>
    </source>
</evidence>
<keyword evidence="2" id="KW-0732">Signal</keyword>
<dbReference type="PROSITE" id="PS51762">
    <property type="entry name" value="GH16_2"/>
    <property type="match status" value="1"/>
</dbReference>
<reference evidence="4 5" key="1">
    <citation type="submission" date="2016-11" db="EMBL/GenBank/DDBJ databases">
        <authorList>
            <person name="Jaros S."/>
            <person name="Januszkiewicz K."/>
            <person name="Wedrychowicz H."/>
        </authorList>
    </citation>
    <scope>NUCLEOTIDE SEQUENCE [LARGE SCALE GENOMIC DNA]</scope>
    <source>
        <strain evidence="4 5">DSM 26883</strain>
    </source>
</reference>
<proteinExistence type="inferred from homology"/>
<protein>
    <submittedName>
        <fullName evidence="4">Glycosyl hydrolases family 16</fullName>
    </submittedName>
</protein>
<dbReference type="Gene3D" id="2.60.120.200">
    <property type="match status" value="1"/>
</dbReference>
<dbReference type="Proteomes" id="UP000184436">
    <property type="component" value="Unassembled WGS sequence"/>
</dbReference>
<dbReference type="InterPro" id="IPR000757">
    <property type="entry name" value="Beta-glucanase-like"/>
</dbReference>
<dbReference type="AlphaFoldDB" id="A0A1M4TGT3"/>
<feature type="signal peptide" evidence="2">
    <location>
        <begin position="1"/>
        <end position="23"/>
    </location>
</feature>
<keyword evidence="4" id="KW-0378">Hydrolase</keyword>
<dbReference type="Pfam" id="PF16341">
    <property type="entry name" value="DUF4971"/>
    <property type="match status" value="1"/>
</dbReference>
<dbReference type="GO" id="GO:0005975">
    <property type="term" value="P:carbohydrate metabolic process"/>
    <property type="evidence" value="ECO:0007669"/>
    <property type="project" value="InterPro"/>
</dbReference>
<feature type="chain" id="PRO_5009907524" evidence="2">
    <location>
        <begin position="24"/>
        <end position="373"/>
    </location>
</feature>
<evidence type="ECO:0000313" key="5">
    <source>
        <dbReference type="Proteomes" id="UP000184436"/>
    </source>
</evidence>
<gene>
    <name evidence="4" type="ORF">SAMN05444349_102118</name>
</gene>
<dbReference type="PANTHER" id="PTHR10963:SF55">
    <property type="entry name" value="GLYCOSIDE HYDROLASE FAMILY 16 PROTEIN"/>
    <property type="match status" value="1"/>
</dbReference>
<dbReference type="PANTHER" id="PTHR10963">
    <property type="entry name" value="GLYCOSYL HYDROLASE-RELATED"/>
    <property type="match status" value="1"/>
</dbReference>
<dbReference type="InterPro" id="IPR013320">
    <property type="entry name" value="ConA-like_dom_sf"/>
</dbReference>
<accession>A0A1M4TGT3</accession>
<sequence>MIKRKILLLLSMALMGISSIACSDDETNDITPQKRYPLTTFSVAVKGTQADNISYYHGKIDQTTHRVEIGYIEDANIITGVDYTLMSEGATISPDPKKFIGEWNKEQKVTVTTEDNQTTTYTIVLTKFDEAMKNILFFDNFSVDGNPDPTKWVLCKKQSSDWNDEMSESYDQAYVKDGKLILKAEKINGEYKAGGIESQGKFDFTFGKIEVKARITSYPNGAFPAIWMMPKTSVYGGWPQSGEIDIMEHVKQESVIHHTIHTHYTYNLGIKDPTNTAQVTCDYHDWNIYTVEKDENKLTFFVNGQETFSYSNQNLENEAEMKQWPFTNENPFYIILNMGLGGDRDGSWAGPIDDDNLPAIMEIDYVKVSKLDK</sequence>
<dbReference type="GO" id="GO:0004553">
    <property type="term" value="F:hydrolase activity, hydrolyzing O-glycosyl compounds"/>
    <property type="evidence" value="ECO:0007669"/>
    <property type="project" value="InterPro"/>
</dbReference>
<feature type="domain" description="GH16" evidence="3">
    <location>
        <begin position="112"/>
        <end position="373"/>
    </location>
</feature>
<dbReference type="SUPFAM" id="SSF49899">
    <property type="entry name" value="Concanavalin A-like lectins/glucanases"/>
    <property type="match status" value="1"/>
</dbReference>
<evidence type="ECO:0000259" key="3">
    <source>
        <dbReference type="PROSITE" id="PS51762"/>
    </source>
</evidence>
<dbReference type="Pfam" id="PF00722">
    <property type="entry name" value="Glyco_hydro_16"/>
    <property type="match status" value="1"/>
</dbReference>
<dbReference type="STRING" id="871325.SAMN05444349_102118"/>
<dbReference type="PROSITE" id="PS51257">
    <property type="entry name" value="PROKAR_LIPOPROTEIN"/>
    <property type="match status" value="1"/>
</dbReference>
<comment type="similarity">
    <text evidence="1">Belongs to the glycosyl hydrolase 16 family.</text>
</comment>
<dbReference type="InterPro" id="IPR050546">
    <property type="entry name" value="Glycosyl_Hydrlase_16"/>
</dbReference>
<organism evidence="4 5">
    <name type="scientific">Bacteroides faecichinchillae</name>
    <dbReference type="NCBI Taxonomy" id="871325"/>
    <lineage>
        <taxon>Bacteria</taxon>
        <taxon>Pseudomonadati</taxon>
        <taxon>Bacteroidota</taxon>
        <taxon>Bacteroidia</taxon>
        <taxon>Bacteroidales</taxon>
        <taxon>Bacteroidaceae</taxon>
        <taxon>Bacteroides</taxon>
    </lineage>
</organism>
<dbReference type="RefSeq" id="WP_033886415.1">
    <property type="nucleotide sequence ID" value="NZ_FQVD01000002.1"/>
</dbReference>
<evidence type="ECO:0000313" key="4">
    <source>
        <dbReference type="EMBL" id="SHE43722.1"/>
    </source>
</evidence>
<keyword evidence="5" id="KW-1185">Reference proteome</keyword>
<dbReference type="EMBL" id="FQVD01000002">
    <property type="protein sequence ID" value="SHE43722.1"/>
    <property type="molecule type" value="Genomic_DNA"/>
</dbReference>